<evidence type="ECO:0000313" key="2">
    <source>
        <dbReference type="Proteomes" id="UP001240697"/>
    </source>
</evidence>
<protein>
    <submittedName>
        <fullName evidence="1">Uncharacterized protein</fullName>
    </submittedName>
</protein>
<organism evidence="1 2">
    <name type="scientific">Comamonas resistens</name>
    <dbReference type="NCBI Taxonomy" id="3046670"/>
    <lineage>
        <taxon>Bacteria</taxon>
        <taxon>Pseudomonadati</taxon>
        <taxon>Pseudomonadota</taxon>
        <taxon>Betaproteobacteria</taxon>
        <taxon>Burkholderiales</taxon>
        <taxon>Comamonadaceae</taxon>
        <taxon>Comamonas</taxon>
    </lineage>
</organism>
<reference evidence="1 2" key="1">
    <citation type="submission" date="2023-05" db="EMBL/GenBank/DDBJ databases">
        <authorList>
            <person name="Yin Y."/>
            <person name="Lu Z."/>
        </authorList>
    </citation>
    <scope>NUCLEOTIDE SEQUENCE [LARGE SCALE GENOMIC DNA]</scope>
    <source>
        <strain evidence="1 2">ZM22</strain>
    </source>
</reference>
<dbReference type="EMBL" id="CP125947">
    <property type="protein sequence ID" value="WHS67212.1"/>
    <property type="molecule type" value="Genomic_DNA"/>
</dbReference>
<name>A0ABY8SVZ5_9BURK</name>
<dbReference type="Proteomes" id="UP001240697">
    <property type="component" value="Chromosome"/>
</dbReference>
<accession>A0ABY8SVZ5</accession>
<keyword evidence="2" id="KW-1185">Reference proteome</keyword>
<sequence>MRYATEKMRYSAEQLLLAAKVLELAEKLAAEAFESGKRQVMGAAVGARFGDLVAPAEIDEGQLAWSREHPMDEFLHLALERIESAADYIFQNR</sequence>
<evidence type="ECO:0000313" key="1">
    <source>
        <dbReference type="EMBL" id="WHS67212.1"/>
    </source>
</evidence>
<dbReference type="RefSeq" id="WP_283488257.1">
    <property type="nucleotide sequence ID" value="NZ_CP125947.1"/>
</dbReference>
<gene>
    <name evidence="1" type="ORF">QMY55_08875</name>
</gene>
<proteinExistence type="predicted"/>